<evidence type="ECO:0000256" key="6">
    <source>
        <dbReference type="ARBA" id="ARBA00022573"/>
    </source>
</evidence>
<dbReference type="NCBIfam" id="NF000996">
    <property type="entry name" value="PRK00105.1"/>
    <property type="match status" value="1"/>
</dbReference>
<dbReference type="UniPathway" id="UPA00061">
    <property type="reaction ID" value="UER00516"/>
</dbReference>
<dbReference type="PANTHER" id="PTHR43463">
    <property type="entry name" value="NICOTINATE-NUCLEOTIDE--DIMETHYLBENZIMIDAZOLE PHOSPHORIBOSYLTRANSFERASE"/>
    <property type="match status" value="1"/>
</dbReference>
<comment type="pathway">
    <text evidence="2 11">Nucleoside biosynthesis; alpha-ribazole biosynthesis; alpha-ribazole from 5,6-dimethylbenzimidazole: step 1/2.</text>
</comment>
<name>A0A4R3KA18_9BACI</name>
<evidence type="ECO:0000256" key="10">
    <source>
        <dbReference type="ARBA" id="ARBA00047340"/>
    </source>
</evidence>
<evidence type="ECO:0000256" key="4">
    <source>
        <dbReference type="ARBA" id="ARBA00011991"/>
    </source>
</evidence>
<feature type="active site" description="Proton acceptor" evidence="11">
    <location>
        <position position="316"/>
    </location>
</feature>
<dbReference type="RefSeq" id="WP_132770047.1">
    <property type="nucleotide sequence ID" value="NZ_SMAB01000019.1"/>
</dbReference>
<evidence type="ECO:0000256" key="8">
    <source>
        <dbReference type="ARBA" id="ARBA00022679"/>
    </source>
</evidence>
<comment type="similarity">
    <text evidence="3 11">Belongs to the CobT family.</text>
</comment>
<organism evidence="12 13">
    <name type="scientific">Tepidibacillus fermentans</name>
    <dbReference type="NCBI Taxonomy" id="1281767"/>
    <lineage>
        <taxon>Bacteria</taxon>
        <taxon>Bacillati</taxon>
        <taxon>Bacillota</taxon>
        <taxon>Bacilli</taxon>
        <taxon>Bacillales</taxon>
        <taxon>Bacillaceae</taxon>
        <taxon>Tepidibacillus</taxon>
    </lineage>
</organism>
<dbReference type="InterPro" id="IPR036087">
    <property type="entry name" value="Nict_dMeBzImd_PRibTrfase_sf"/>
</dbReference>
<protein>
    <recommendedName>
        <fullName evidence="5 11">Nicotinate-nucleotide--dimethylbenzimidazole phosphoribosyltransferase</fullName>
        <shortName evidence="11">NN:DBI PRT</shortName>
        <ecNumber evidence="4 11">2.4.2.21</ecNumber>
    </recommendedName>
    <alternativeName>
        <fullName evidence="9 11">N(1)-alpha-phosphoribosyltransferase</fullName>
    </alternativeName>
</protein>
<keyword evidence="7 11" id="KW-0328">Glycosyltransferase</keyword>
<dbReference type="InterPro" id="IPR003200">
    <property type="entry name" value="Nict_dMeBzImd_PRibTrfase"/>
</dbReference>
<dbReference type="Gene3D" id="1.10.1610.10">
    <property type="match status" value="1"/>
</dbReference>
<evidence type="ECO:0000256" key="5">
    <source>
        <dbReference type="ARBA" id="ARBA00015486"/>
    </source>
</evidence>
<dbReference type="Pfam" id="PF02277">
    <property type="entry name" value="DBI_PRT"/>
    <property type="match status" value="1"/>
</dbReference>
<evidence type="ECO:0000256" key="9">
    <source>
        <dbReference type="ARBA" id="ARBA00030686"/>
    </source>
</evidence>
<dbReference type="OrthoDB" id="9781491at2"/>
<dbReference type="AlphaFoldDB" id="A0A4R3KA18"/>
<evidence type="ECO:0000256" key="7">
    <source>
        <dbReference type="ARBA" id="ARBA00022676"/>
    </source>
</evidence>
<dbReference type="GO" id="GO:0008939">
    <property type="term" value="F:nicotinate-nucleotide-dimethylbenzimidazole phosphoribosyltransferase activity"/>
    <property type="evidence" value="ECO:0007669"/>
    <property type="project" value="UniProtKB-UniRule"/>
</dbReference>
<comment type="function">
    <text evidence="1 11">Catalyzes the synthesis of alpha-ribazole-5'-phosphate from nicotinate mononucleotide (NAMN) and 5,6-dimethylbenzimidazole (DMB).</text>
</comment>
<dbReference type="Proteomes" id="UP000295788">
    <property type="component" value="Unassembled WGS sequence"/>
</dbReference>
<dbReference type="EC" id="2.4.2.21" evidence="4 11"/>
<keyword evidence="13" id="KW-1185">Reference proteome</keyword>
<dbReference type="GO" id="GO:0009236">
    <property type="term" value="P:cobalamin biosynthetic process"/>
    <property type="evidence" value="ECO:0007669"/>
    <property type="project" value="UniProtKB-UniRule"/>
</dbReference>
<dbReference type="CDD" id="cd02439">
    <property type="entry name" value="DMB-PRT_CobT"/>
    <property type="match status" value="1"/>
</dbReference>
<accession>A0A4R3KA18</accession>
<reference evidence="12 13" key="1">
    <citation type="submission" date="2019-03" db="EMBL/GenBank/DDBJ databases">
        <title>Genomic Encyclopedia of Type Strains, Phase IV (KMG-IV): sequencing the most valuable type-strain genomes for metagenomic binning, comparative biology and taxonomic classification.</title>
        <authorList>
            <person name="Goeker M."/>
        </authorList>
    </citation>
    <scope>NUCLEOTIDE SEQUENCE [LARGE SCALE GENOMIC DNA]</scope>
    <source>
        <strain evidence="12 13">DSM 23802</strain>
    </source>
</reference>
<dbReference type="InterPro" id="IPR017846">
    <property type="entry name" value="Nict_dMeBzImd_PRibTrfase_bact"/>
</dbReference>
<evidence type="ECO:0000256" key="3">
    <source>
        <dbReference type="ARBA" id="ARBA00007110"/>
    </source>
</evidence>
<evidence type="ECO:0000256" key="11">
    <source>
        <dbReference type="HAMAP-Rule" id="MF_00230"/>
    </source>
</evidence>
<dbReference type="NCBIfam" id="TIGR03160">
    <property type="entry name" value="cobT_DBIPRT"/>
    <property type="match status" value="1"/>
</dbReference>
<dbReference type="FunFam" id="3.40.50.10210:FF:000001">
    <property type="entry name" value="Nicotinate-nucleotide--dimethylbenzimidazole phosphoribosyltransferase"/>
    <property type="match status" value="1"/>
</dbReference>
<dbReference type="SUPFAM" id="SSF52733">
    <property type="entry name" value="Nicotinate mononucleotide:5,6-dimethylbenzimidazole phosphoribosyltransferase (CobT)"/>
    <property type="match status" value="1"/>
</dbReference>
<gene>
    <name evidence="11" type="primary">cobT</name>
    <name evidence="12" type="ORF">EDD72_11947</name>
</gene>
<evidence type="ECO:0000256" key="2">
    <source>
        <dbReference type="ARBA" id="ARBA00005049"/>
    </source>
</evidence>
<comment type="caution">
    <text evidence="12">The sequence shown here is derived from an EMBL/GenBank/DDBJ whole genome shotgun (WGS) entry which is preliminary data.</text>
</comment>
<dbReference type="Gene3D" id="3.40.50.10210">
    <property type="match status" value="1"/>
</dbReference>
<dbReference type="EMBL" id="SMAB01000019">
    <property type="protein sequence ID" value="TCS79926.1"/>
    <property type="molecule type" value="Genomic_DNA"/>
</dbReference>
<evidence type="ECO:0000313" key="12">
    <source>
        <dbReference type="EMBL" id="TCS79926.1"/>
    </source>
</evidence>
<evidence type="ECO:0000256" key="1">
    <source>
        <dbReference type="ARBA" id="ARBA00002197"/>
    </source>
</evidence>
<keyword evidence="6 11" id="KW-0169">Cobalamin biosynthesis</keyword>
<proteinExistence type="inferred from homology"/>
<keyword evidence="8 11" id="KW-0808">Transferase</keyword>
<dbReference type="InterPro" id="IPR023195">
    <property type="entry name" value="Nict_dMeBzImd_PRibTrfase_N"/>
</dbReference>
<dbReference type="HAMAP" id="MF_00230">
    <property type="entry name" value="CobT"/>
    <property type="match status" value="1"/>
</dbReference>
<sequence>MNWQTAIDQIQLLDVNVMKEAETRLDQLTKPQGSLGMLEDLAIQLAGIYQTTRFHVDPITSFVFVGDHGITEEGVSAFPSEVTTQMVYNFLHGGAAINVLTRHHDVLLKVVDVGMKDSIDNPRLIQKKIGQGTRNFLKEKAMTQQEAIEAIQVGFDLGVMEVENGAKGLAIGEMGIGNTTSSAAIAALLLQRSFDEVVGRGTGLNSEQWQHKKEIIQQALQFHNLQPNDPLEILATFGGYEIAAMTGMILAAAYKRVPILLDGFNTGASALIAAKIEPKSVLYMIASHQSEEPGHRHMLQALQIYPLLQLNLRLGEGTGAILALPILRSAQSLFQEMATFEEANVANKIVSQN</sequence>
<comment type="catalytic activity">
    <reaction evidence="10 11">
        <text>5,6-dimethylbenzimidazole + nicotinate beta-D-ribonucleotide = alpha-ribazole 5'-phosphate + nicotinate + H(+)</text>
        <dbReference type="Rhea" id="RHEA:11196"/>
        <dbReference type="ChEBI" id="CHEBI:15378"/>
        <dbReference type="ChEBI" id="CHEBI:15890"/>
        <dbReference type="ChEBI" id="CHEBI:32544"/>
        <dbReference type="ChEBI" id="CHEBI:57502"/>
        <dbReference type="ChEBI" id="CHEBI:57918"/>
        <dbReference type="EC" id="2.4.2.21"/>
    </reaction>
</comment>
<evidence type="ECO:0000313" key="13">
    <source>
        <dbReference type="Proteomes" id="UP000295788"/>
    </source>
</evidence>
<dbReference type="PANTHER" id="PTHR43463:SF1">
    <property type="entry name" value="NICOTINATE-NUCLEOTIDE--DIMETHYLBENZIMIDAZOLE PHOSPHORIBOSYLTRANSFERASE"/>
    <property type="match status" value="1"/>
</dbReference>